<dbReference type="InterPro" id="IPR013784">
    <property type="entry name" value="Carb-bd-like_fold"/>
</dbReference>
<keyword evidence="4" id="KW-1133">Transmembrane helix</keyword>
<evidence type="ECO:0000256" key="4">
    <source>
        <dbReference type="SAM" id="Phobius"/>
    </source>
</evidence>
<dbReference type="PANTHER" id="PTHR36108">
    <property type="entry name" value="COLOSSIN-B-RELATED"/>
    <property type="match status" value="1"/>
</dbReference>
<evidence type="ECO:0000313" key="6">
    <source>
        <dbReference type="Proteomes" id="UP000278031"/>
    </source>
</evidence>
<accession>A0A497JI18</accession>
<dbReference type="Proteomes" id="UP000278031">
    <property type="component" value="Unassembled WGS sequence"/>
</dbReference>
<reference evidence="5 6" key="1">
    <citation type="submission" date="2018-06" db="EMBL/GenBank/DDBJ databases">
        <title>Extensive metabolic versatility and redundancy in microbially diverse, dynamic hydrothermal sediments.</title>
        <authorList>
            <person name="Dombrowski N."/>
            <person name="Teske A."/>
            <person name="Baker B.J."/>
        </authorList>
    </citation>
    <scope>NUCLEOTIDE SEQUENCE [LARGE SCALE GENOMIC DNA]</scope>
    <source>
        <strain evidence="5">B51_G17</strain>
    </source>
</reference>
<keyword evidence="4" id="KW-0812">Transmembrane</keyword>
<dbReference type="Pfam" id="PF13620">
    <property type="entry name" value="CarboxypepD_reg"/>
    <property type="match status" value="1"/>
</dbReference>
<evidence type="ECO:0008006" key="7">
    <source>
        <dbReference type="Google" id="ProtNLM"/>
    </source>
</evidence>
<name>A0A497JI18_9ARCH</name>
<feature type="transmembrane region" description="Helical" evidence="4">
    <location>
        <begin position="57"/>
        <end position="79"/>
    </location>
</feature>
<protein>
    <recommendedName>
        <fullName evidence="7">Carboxypeptidase regulatory-like domain-containing protein</fullName>
    </recommendedName>
</protein>
<dbReference type="GO" id="GO:0030246">
    <property type="term" value="F:carbohydrate binding"/>
    <property type="evidence" value="ECO:0007669"/>
    <property type="project" value="InterPro"/>
</dbReference>
<dbReference type="EMBL" id="QMWP01000025">
    <property type="protein sequence ID" value="RLG70878.1"/>
    <property type="molecule type" value="Genomic_DNA"/>
</dbReference>
<dbReference type="SUPFAM" id="SSF49478">
    <property type="entry name" value="Cna protein B-type domain"/>
    <property type="match status" value="1"/>
</dbReference>
<evidence type="ECO:0000256" key="2">
    <source>
        <dbReference type="ARBA" id="ARBA00022525"/>
    </source>
</evidence>
<dbReference type="SUPFAM" id="SSF49452">
    <property type="entry name" value="Starch-binding domain-like"/>
    <property type="match status" value="1"/>
</dbReference>
<keyword evidence="4" id="KW-0472">Membrane</keyword>
<organism evidence="5 6">
    <name type="scientific">Candidatus Iainarchaeum sp</name>
    <dbReference type="NCBI Taxonomy" id="3101447"/>
    <lineage>
        <taxon>Archaea</taxon>
        <taxon>Candidatus Iainarchaeota</taxon>
        <taxon>Candidatus Iainarchaeia</taxon>
        <taxon>Candidatus Iainarchaeales</taxon>
        <taxon>Candidatus Iainarchaeaceae</taxon>
        <taxon>Candidatus Iainarchaeum</taxon>
    </lineage>
</organism>
<keyword evidence="2" id="KW-0964">Secreted</keyword>
<sequence>MEEIKEKLREFWENLKEFYYKLEDKWYDFLDALEERGIHVYKVIDFFESRNIRTFPLAIGIVLLVLIGIGITLSGVFAVGKLGVYVYDVERNPIDAEIKLSYDSTVEFFSTENGYAKLEVPIGKEITITVVKEGYKEQTLTFKVETAEMQKDVILEKIKTTMEKTILLKNAADNSIIEEPVTVYFSCTEAEYTKEIVATDGTVTLDDIPLSCGMLQVTVEKYKPKQDVIDLKAEGSAELLLEEIPAEYGKVVVSVRNENDEPLAGITVRLFTASGAFYAMQPTAENGVATFENVVVGSYYVAATDETGNYESYINAEETKNVTKDEITKFDIIMKLGVVGKVRLKVLDEDSLLPVANAKVKLIKRVGDKQLESNAYYTDNEGKVEIPVADAAEYTARVDHPEYLILEKPNVHKTDEGIFIEVYLQKATAANSRTLKVRTVDENEKPIANARVQLQKNGVPFGEEKATGADGWVFFERLEEGTYQVYAYKVGYGETLSKEVMVVPRQENKITVTLPIGYGTITFKVLDEEKNPIEGARITIYNVADDSVVEQNQLTNSEGEKSINVRADLTVYAYIEADGFSSYITSKIKMAKDATIEKEVVLIKNVPKLSIEPIGSGIFANNEEVKDNLAANRKYKLRFLLKVPKGSNFNEVGVHFRAGKDESGKENLMENDFLYFSEVYSYANKERRGKSYTPPLGYAKDLKHLTNGSCKWFELRWFKPKAQVYEIEAELNVKDAMVGEIAKISFRAWGKTGAYARVPADKELKNLEATSNKQALYANTKAIYFTIGPSNLCNNDICSILSIEDLVEGIETSIIDEYHARVANPYKLSFTVSNIGSNLEGVKLKIRDSSKSLIFSNYSATVAGAQQSAAVNKPEIELNVGTFAQYDSVSGDAYLVPQKSGTAMLTLELYANKQKVWEKKISINVEPAKEIKLEMIPKTIVPFIKNQLLFKATDAQTKEAIENAIINIEINGINIVSLNTDYSGVVEYELNPPKNGDKMKIIVEKAGYKKLVKEIKISEQILLSTPERIDELLVITGVNTKELAVTLNNPTELELKIADIKVEGLAEYVRVDFKESYVNNTLEKGKDFNIVFQISLKEKALKIEKPITVNGSIDLYLENENFSKWVFKIPLSIRIVFGEELVNKNCLLFKPKEWKIYAFNTPKTLELNIKNTCKVKNKAVLLRSLSAKVEWGAENAIGEFKVEVNGNTIELEKDYKELMDILPENADITLKVTFIPERVRSAKASPKILFKAVNKTTHGDEILEQSIISKIEINNLAECVKLSGLEYLVVETCPTNIGWGNYRYYNVSRGMPRKEWLVRTKGYYADRQVELYGYRNPSRYYAEPYYDSYNMQMPMQSSWACGQAMFRIENSCTSDVEISLEAHPFLNVEKSEVSLRVGESATIRVGESYRIGRYPITVKAKIKGSAEPSAEIGTAYVLIKSPTEVNHECIKLTSPGDGIFRFNNWPIVEPVKGVLKNYCYDLGVRLTENSVTAQSFGGGTVMVTNVRVTALYERPKHEGKTVQVLEFE</sequence>
<comment type="caution">
    <text evidence="5">The sequence shown here is derived from an EMBL/GenBank/DDBJ whole genome shotgun (WGS) entry which is preliminary data.</text>
</comment>
<comment type="similarity">
    <text evidence="1">Belongs to the serine-aspartate repeat-containing protein (SDr) family.</text>
</comment>
<dbReference type="Gene3D" id="2.60.40.10">
    <property type="entry name" value="Immunoglobulins"/>
    <property type="match status" value="1"/>
</dbReference>
<evidence type="ECO:0000313" key="5">
    <source>
        <dbReference type="EMBL" id="RLG70878.1"/>
    </source>
</evidence>
<feature type="non-terminal residue" evidence="5">
    <location>
        <position position="1528"/>
    </location>
</feature>
<proteinExistence type="inferred from homology"/>
<keyword evidence="3" id="KW-0732">Signal</keyword>
<evidence type="ECO:0000256" key="3">
    <source>
        <dbReference type="ARBA" id="ARBA00022729"/>
    </source>
</evidence>
<dbReference type="InterPro" id="IPR013783">
    <property type="entry name" value="Ig-like_fold"/>
</dbReference>
<gene>
    <name evidence="5" type="ORF">DRO04_00980</name>
</gene>
<dbReference type="PANTHER" id="PTHR36108:SF13">
    <property type="entry name" value="COLOSSIN-B-RELATED"/>
    <property type="match status" value="1"/>
</dbReference>
<evidence type="ECO:0000256" key="1">
    <source>
        <dbReference type="ARBA" id="ARBA00007257"/>
    </source>
</evidence>
<dbReference type="Gene3D" id="2.60.40.1120">
    <property type="entry name" value="Carboxypeptidase-like, regulatory domain"/>
    <property type="match status" value="1"/>
</dbReference>